<feature type="domain" description="DUF1989" evidence="3">
    <location>
        <begin position="196"/>
        <end position="363"/>
    </location>
</feature>
<name>A0A0H2MQY0_9PROT</name>
<evidence type="ECO:0000313" key="5">
    <source>
        <dbReference type="Proteomes" id="UP000035444"/>
    </source>
</evidence>
<dbReference type="GO" id="GO:0032259">
    <property type="term" value="P:methylation"/>
    <property type="evidence" value="ECO:0007669"/>
    <property type="project" value="UniProtKB-KW"/>
</dbReference>
<dbReference type="SUPFAM" id="SSF101790">
    <property type="entry name" value="Aminomethyltransferase beta-barrel domain"/>
    <property type="match status" value="1"/>
</dbReference>
<feature type="domain" description="Aminomethyltransferase C-terminal" evidence="2">
    <location>
        <begin position="702"/>
        <end position="783"/>
    </location>
</feature>
<dbReference type="Pfam" id="PF08669">
    <property type="entry name" value="GCV_T_C"/>
    <property type="match status" value="1"/>
</dbReference>
<comment type="caution">
    <text evidence="4">The sequence shown here is derived from an EMBL/GenBank/DDBJ whole genome shotgun (WGS) entry which is preliminary data.</text>
</comment>
<dbReference type="SUPFAM" id="SSF103025">
    <property type="entry name" value="Folate-binding domain"/>
    <property type="match status" value="1"/>
</dbReference>
<gene>
    <name evidence="4" type="ORF">WH96_19695</name>
</gene>
<dbReference type="Gene3D" id="3.30.1360.120">
    <property type="entry name" value="Probable tRNA modification gtpase trme, domain 1"/>
    <property type="match status" value="1"/>
</dbReference>
<evidence type="ECO:0000259" key="2">
    <source>
        <dbReference type="Pfam" id="PF08669"/>
    </source>
</evidence>
<keyword evidence="5" id="KW-1185">Reference proteome</keyword>
<dbReference type="InterPro" id="IPR013977">
    <property type="entry name" value="GcvT_C"/>
</dbReference>
<dbReference type="InterPro" id="IPR006222">
    <property type="entry name" value="GCVT_N"/>
</dbReference>
<organism evidence="4 5">
    <name type="scientific">Kiloniella spongiae</name>
    <dbReference type="NCBI Taxonomy" id="1489064"/>
    <lineage>
        <taxon>Bacteria</taxon>
        <taxon>Pseudomonadati</taxon>
        <taxon>Pseudomonadota</taxon>
        <taxon>Alphaproteobacteria</taxon>
        <taxon>Rhodospirillales</taxon>
        <taxon>Kiloniellaceae</taxon>
        <taxon>Kiloniella</taxon>
    </lineage>
</organism>
<dbReference type="InterPro" id="IPR027266">
    <property type="entry name" value="TrmE/GcvT-like"/>
</dbReference>
<protein>
    <submittedName>
        <fullName evidence="4">Aminomethyltransferase</fullName>
    </submittedName>
</protein>
<dbReference type="Pfam" id="PF01571">
    <property type="entry name" value="GCV_T"/>
    <property type="match status" value="1"/>
</dbReference>
<keyword evidence="4" id="KW-0808">Transferase</keyword>
<dbReference type="InterPro" id="IPR018959">
    <property type="entry name" value="DUF1989"/>
</dbReference>
<evidence type="ECO:0000259" key="1">
    <source>
        <dbReference type="Pfam" id="PF01571"/>
    </source>
</evidence>
<sequence>MNIQSVKIKPSFPVPFERAGVIVPGLPILPQGVERHPIPGGGSRALKISKGDEITIQDREGLQPVEVVFFASDGTSDASMIGAKGGHDPKGLKATLLHDTSGAKVMQTLELSGFNLGNADGTLIFASDSHAGDYESFFASCDGLLIVCAIGRAMEPYEQCPSTEVALYIRRANPGYPKNILLPPDPLADPLRDLNIQPGEAKPYVVKAGQFIQVLDVQGRECSDFQAFSLRALDKGIEREIDPTTTRSLMGALYPVPGIMSKFFSVDQEPLVEVIQDTVGRHDTFGLACTARYYEDLGYPGHINCSDNMNRELSRYNIQPRGGWPAVNFFFNTILDETNAIGMDEPYSRPGDYILLRALTDIVCISTACPCDIDPANGWNPTDIQVRVYDQKEYFKRSIGWRKTPGADLEETKKTGFHDCFARHTRDFVEYAGYWLPNQMTNHGAIAEYWAAREKAVVMDLSPLRKYEVTGPDAEELMQLCVTRNIKKLAIGSIVYTAMCYDHGGMIDDGTVYRLGETNFRWIGGNDQSGLWLRKQAKEHNLNVWVRCSTDQHCNIAIQGPLSRDILKQVIWAPPQQSTVEELPWFRLTIGRIGDFHGPSVVVSRTGYSGELGYEVFCHPKDAEQVFDAIWAAGEPLGMIPLGLSALDMLRIEAGLIFAGSEFDDQTDPMEAGISFTVPLKSKSDNFIGRSALEQRKAHPQKKLIGLDLEGGVIPVPGDCIHVGKAQIGIITSAMKSPILGKVIALARVDVMHSELGTELEIGQLDGDQKRLRAKVVSFPHFDPQKERVKGNY</sequence>
<dbReference type="PANTHER" id="PTHR43757">
    <property type="entry name" value="AMINOMETHYLTRANSFERASE"/>
    <property type="match status" value="1"/>
</dbReference>
<dbReference type="PATRIC" id="fig|1489064.4.peg.1766"/>
<dbReference type="Pfam" id="PF09347">
    <property type="entry name" value="DUF1989"/>
    <property type="match status" value="1"/>
</dbReference>
<dbReference type="STRING" id="1489064.WH96_19695"/>
<dbReference type="GO" id="GO:0008168">
    <property type="term" value="F:methyltransferase activity"/>
    <property type="evidence" value="ECO:0007669"/>
    <property type="project" value="UniProtKB-KW"/>
</dbReference>
<dbReference type="PANTHER" id="PTHR43757:SF2">
    <property type="entry name" value="AMINOMETHYLTRANSFERASE, MITOCHONDRIAL"/>
    <property type="match status" value="1"/>
</dbReference>
<feature type="domain" description="GCVT N-terminal" evidence="1">
    <location>
        <begin position="417"/>
        <end position="681"/>
    </location>
</feature>
<dbReference type="EMBL" id="LAQL01000020">
    <property type="protein sequence ID" value="KLN59080.1"/>
    <property type="molecule type" value="Genomic_DNA"/>
</dbReference>
<accession>A0A0H2MQY0</accession>
<dbReference type="InterPro" id="IPR029043">
    <property type="entry name" value="GcvT/YgfZ_C"/>
</dbReference>
<evidence type="ECO:0000259" key="3">
    <source>
        <dbReference type="Pfam" id="PF09347"/>
    </source>
</evidence>
<keyword evidence="4" id="KW-0489">Methyltransferase</keyword>
<dbReference type="Proteomes" id="UP000035444">
    <property type="component" value="Unassembled WGS sequence"/>
</dbReference>
<reference evidence="4 5" key="1">
    <citation type="submission" date="2015-03" db="EMBL/GenBank/DDBJ databases">
        <title>Genome Sequence of Kiloniella spongiae MEBiC09566, isolated from a marine sponge.</title>
        <authorList>
            <person name="Shao Z."/>
            <person name="Wang L."/>
            <person name="Li X."/>
        </authorList>
    </citation>
    <scope>NUCLEOTIDE SEQUENCE [LARGE SCALE GENOMIC DNA]</scope>
    <source>
        <strain evidence="4 5">MEBiC09566</strain>
    </source>
</reference>
<proteinExistence type="predicted"/>
<dbReference type="AlphaFoldDB" id="A0A0H2MQY0"/>
<dbReference type="OrthoDB" id="9800828at2"/>
<dbReference type="InterPro" id="IPR028896">
    <property type="entry name" value="GcvT/YgfZ/DmdA"/>
</dbReference>
<evidence type="ECO:0000313" key="4">
    <source>
        <dbReference type="EMBL" id="KLN59080.1"/>
    </source>
</evidence>